<keyword evidence="9" id="KW-1185">Reference proteome</keyword>
<dbReference type="STRING" id="748449.Halha_0322"/>
<feature type="transmembrane region" description="Helical" evidence="6">
    <location>
        <begin position="276"/>
        <end position="298"/>
    </location>
</feature>
<organism evidence="8 9">
    <name type="scientific">Halobacteroides halobius (strain ATCC 35273 / DSM 5150 / MD-1)</name>
    <dbReference type="NCBI Taxonomy" id="748449"/>
    <lineage>
        <taxon>Bacteria</taxon>
        <taxon>Bacillati</taxon>
        <taxon>Bacillota</taxon>
        <taxon>Clostridia</taxon>
        <taxon>Halanaerobiales</taxon>
        <taxon>Halobacteroidaceae</taxon>
        <taxon>Halobacteroides</taxon>
    </lineage>
</organism>
<feature type="transmembrane region" description="Helical" evidence="6">
    <location>
        <begin position="244"/>
        <end position="264"/>
    </location>
</feature>
<proteinExistence type="predicted"/>
<sequence>MENSCKMEKFSHQIEKNYKVNFYANIFDGSFFALGMGFVSLSTILPLFVKQLTDSKFLISLITATLMFGANIPQLFAARKIEGLYRKKKVVLLLGLLQRLPWLCLAILTYVLTPEYQNWLLVIFFVCWGLYSVAGGLVGPAWFDLVSKVIPVDRRGRFFGYRTFLSSILQVLGALGAGYIIKSFNFPFSFTVLFTLAFIALMISYLFLLVIKEPAYPTVNQKQGFREYFKKLPMILKEKVNFRNYLLCVFFIQFIGMSNGLFTVAGIERLGLTDKIASDVVGTFTILLIVSQSLTNIFWGHVSDRYGHKLVMTLCAAFNSIGVLIALFAQSIMAFYFVFIITGIALGAQKVSFLTIIPEFCNPEERPTYVAITNTVSGLTIACVSLLGGLLADLFNYQIVFGISFLMVAIGAGLLLTKVYDPRDIS</sequence>
<feature type="transmembrane region" description="Helical" evidence="6">
    <location>
        <begin position="397"/>
        <end position="416"/>
    </location>
</feature>
<reference evidence="9" key="1">
    <citation type="submission" date="2012-02" db="EMBL/GenBank/DDBJ databases">
        <title>The complete genome of Halobacteroides halobius DSM 5150.</title>
        <authorList>
            <person name="Lucas S."/>
            <person name="Copeland A."/>
            <person name="Lapidus A."/>
            <person name="Glavina del Rio T."/>
            <person name="Dalin E."/>
            <person name="Tice H."/>
            <person name="Bruce D."/>
            <person name="Goodwin L."/>
            <person name="Pitluck S."/>
            <person name="Peters L."/>
            <person name="Mikhailova N."/>
            <person name="Gu W."/>
            <person name="Kyrpides N."/>
            <person name="Mavromatis K."/>
            <person name="Ivanova N."/>
            <person name="Brettin T."/>
            <person name="Detter J.C."/>
            <person name="Han C."/>
            <person name="Larimer F."/>
            <person name="Land M."/>
            <person name="Hauser L."/>
            <person name="Markowitz V."/>
            <person name="Cheng J.-F."/>
            <person name="Hugenholtz P."/>
            <person name="Woyke T."/>
            <person name="Wu D."/>
            <person name="Tindall B."/>
            <person name="Pomrenke H."/>
            <person name="Brambilla E."/>
            <person name="Klenk H.-P."/>
            <person name="Eisen J.A."/>
        </authorList>
    </citation>
    <scope>NUCLEOTIDE SEQUENCE [LARGE SCALE GENOMIC DNA]</scope>
    <source>
        <strain evidence="9">ATCC 35273 / DSM 5150 / MD-1</strain>
    </source>
</reference>
<dbReference type="Pfam" id="PF07690">
    <property type="entry name" value="MFS_1"/>
    <property type="match status" value="1"/>
</dbReference>
<dbReference type="HOGENOM" id="CLU_048252_1_0_9"/>
<feature type="transmembrane region" description="Helical" evidence="6">
    <location>
        <begin position="57"/>
        <end position="78"/>
    </location>
</feature>
<feature type="transmembrane region" description="Helical" evidence="6">
    <location>
        <begin position="369"/>
        <end position="391"/>
    </location>
</feature>
<feature type="transmembrane region" description="Helical" evidence="6">
    <location>
        <begin position="20"/>
        <end position="45"/>
    </location>
</feature>
<feature type="transmembrane region" description="Helical" evidence="6">
    <location>
        <begin position="90"/>
        <end position="113"/>
    </location>
</feature>
<name>L0K5Q9_HALHC</name>
<gene>
    <name evidence="8" type="ordered locus">Halha_0322</name>
</gene>
<accession>L0K5Q9</accession>
<feature type="transmembrane region" description="Helical" evidence="6">
    <location>
        <begin position="187"/>
        <end position="211"/>
    </location>
</feature>
<dbReference type="PANTHER" id="PTHR23526:SF1">
    <property type="entry name" value="MAJOR FACILITATOR SUPERFAMILY MFS_1"/>
    <property type="match status" value="1"/>
</dbReference>
<dbReference type="GO" id="GO:0005886">
    <property type="term" value="C:plasma membrane"/>
    <property type="evidence" value="ECO:0007669"/>
    <property type="project" value="UniProtKB-SubCell"/>
</dbReference>
<dbReference type="GO" id="GO:0022857">
    <property type="term" value="F:transmembrane transporter activity"/>
    <property type="evidence" value="ECO:0007669"/>
    <property type="project" value="InterPro"/>
</dbReference>
<dbReference type="InterPro" id="IPR011701">
    <property type="entry name" value="MFS"/>
</dbReference>
<evidence type="ECO:0000256" key="6">
    <source>
        <dbReference type="SAM" id="Phobius"/>
    </source>
</evidence>
<keyword evidence="5 6" id="KW-0472">Membrane</keyword>
<evidence type="ECO:0000256" key="1">
    <source>
        <dbReference type="ARBA" id="ARBA00004651"/>
    </source>
</evidence>
<dbReference type="KEGG" id="hhl:Halha_0322"/>
<dbReference type="InterPro" id="IPR036259">
    <property type="entry name" value="MFS_trans_sf"/>
</dbReference>
<feature type="domain" description="Major facilitator superfamily (MFS) profile" evidence="7">
    <location>
        <begin position="193"/>
        <end position="426"/>
    </location>
</feature>
<protein>
    <submittedName>
        <fullName evidence="8">Arabinose efflux permease family protein</fullName>
    </submittedName>
</protein>
<comment type="subcellular location">
    <subcellularLocation>
        <location evidence="1">Cell membrane</location>
        <topology evidence="1">Multi-pass membrane protein</topology>
    </subcellularLocation>
</comment>
<keyword evidence="3 6" id="KW-0812">Transmembrane</keyword>
<evidence type="ECO:0000256" key="2">
    <source>
        <dbReference type="ARBA" id="ARBA00022448"/>
    </source>
</evidence>
<dbReference type="InterPro" id="IPR020846">
    <property type="entry name" value="MFS_dom"/>
</dbReference>
<dbReference type="EMBL" id="CP003359">
    <property type="protein sequence ID" value="AGB40331.1"/>
    <property type="molecule type" value="Genomic_DNA"/>
</dbReference>
<feature type="transmembrane region" description="Helical" evidence="6">
    <location>
        <begin position="310"/>
        <end position="329"/>
    </location>
</feature>
<dbReference type="RefSeq" id="WP_015326057.1">
    <property type="nucleotide sequence ID" value="NC_019978.1"/>
</dbReference>
<evidence type="ECO:0000256" key="5">
    <source>
        <dbReference type="ARBA" id="ARBA00023136"/>
    </source>
</evidence>
<feature type="transmembrane region" description="Helical" evidence="6">
    <location>
        <begin position="164"/>
        <end position="181"/>
    </location>
</feature>
<dbReference type="eggNOG" id="COG2814">
    <property type="taxonomic scope" value="Bacteria"/>
</dbReference>
<evidence type="ECO:0000256" key="3">
    <source>
        <dbReference type="ARBA" id="ARBA00022692"/>
    </source>
</evidence>
<feature type="transmembrane region" description="Helical" evidence="6">
    <location>
        <begin position="119"/>
        <end position="143"/>
    </location>
</feature>
<evidence type="ECO:0000313" key="8">
    <source>
        <dbReference type="EMBL" id="AGB40331.1"/>
    </source>
</evidence>
<dbReference type="OrthoDB" id="8953672at2"/>
<dbReference type="Gene3D" id="1.20.1250.20">
    <property type="entry name" value="MFS general substrate transporter like domains"/>
    <property type="match status" value="2"/>
</dbReference>
<dbReference type="PANTHER" id="PTHR23526">
    <property type="entry name" value="INTEGRAL MEMBRANE TRANSPORT PROTEIN-RELATED"/>
    <property type="match status" value="1"/>
</dbReference>
<dbReference type="SUPFAM" id="SSF103473">
    <property type="entry name" value="MFS general substrate transporter"/>
    <property type="match status" value="1"/>
</dbReference>
<evidence type="ECO:0000256" key="4">
    <source>
        <dbReference type="ARBA" id="ARBA00022989"/>
    </source>
</evidence>
<dbReference type="Proteomes" id="UP000010880">
    <property type="component" value="Chromosome"/>
</dbReference>
<keyword evidence="4 6" id="KW-1133">Transmembrane helix</keyword>
<feature type="transmembrane region" description="Helical" evidence="6">
    <location>
        <begin position="335"/>
        <end position="357"/>
    </location>
</feature>
<dbReference type="AlphaFoldDB" id="L0K5Q9"/>
<evidence type="ECO:0000313" key="9">
    <source>
        <dbReference type="Proteomes" id="UP000010880"/>
    </source>
</evidence>
<dbReference type="PROSITE" id="PS50850">
    <property type="entry name" value="MFS"/>
    <property type="match status" value="1"/>
</dbReference>
<dbReference type="InterPro" id="IPR052528">
    <property type="entry name" value="Sugar_transport-like"/>
</dbReference>
<keyword evidence="2" id="KW-0813">Transport</keyword>
<evidence type="ECO:0000259" key="7">
    <source>
        <dbReference type="PROSITE" id="PS50850"/>
    </source>
</evidence>